<evidence type="ECO:0000313" key="2">
    <source>
        <dbReference type="EMBL" id="MFC5993664.1"/>
    </source>
</evidence>
<name>A0ABW1IZ58_9PSEU</name>
<keyword evidence="1" id="KW-0472">Membrane</keyword>
<evidence type="ECO:0000256" key="1">
    <source>
        <dbReference type="SAM" id="Phobius"/>
    </source>
</evidence>
<sequence length="242" mass="26667">MGPVFASHYHHHHHDFGGSDFGGGAELHHLFGWLPVLPGVLLALALVLLLLRGLVAAPWVFAGWPRPAPDLVRTRWQAAAQAYAATAREFAAYECDPGAVLRRPELADVNRPATGRFVDAFAEAGALATDEYPGAGHAQRFIDAAQRAQRAWQAAREAAERARNLRFAPGERALLNQVVALLEVARDTEYEAERRTAYQRARRRLAELERRSGWRLPRQASTVLDHRARGMLPPGPVRAASA</sequence>
<dbReference type="Proteomes" id="UP001596302">
    <property type="component" value="Unassembled WGS sequence"/>
</dbReference>
<accession>A0ABW1IZ58</accession>
<evidence type="ECO:0000313" key="3">
    <source>
        <dbReference type="Proteomes" id="UP001596302"/>
    </source>
</evidence>
<keyword evidence="1" id="KW-0812">Transmembrane</keyword>
<proteinExistence type="predicted"/>
<dbReference type="EMBL" id="JBHSQW010000011">
    <property type="protein sequence ID" value="MFC5993664.1"/>
    <property type="molecule type" value="Genomic_DNA"/>
</dbReference>
<gene>
    <name evidence="2" type="ORF">ACFQE5_05485</name>
</gene>
<reference evidence="3" key="1">
    <citation type="journal article" date="2019" name="Int. J. Syst. Evol. Microbiol.">
        <title>The Global Catalogue of Microorganisms (GCM) 10K type strain sequencing project: providing services to taxonomists for standard genome sequencing and annotation.</title>
        <authorList>
            <consortium name="The Broad Institute Genomics Platform"/>
            <consortium name="The Broad Institute Genome Sequencing Center for Infectious Disease"/>
            <person name="Wu L."/>
            <person name="Ma J."/>
        </authorList>
    </citation>
    <scope>NUCLEOTIDE SEQUENCE [LARGE SCALE GENOMIC DNA]</scope>
    <source>
        <strain evidence="3">CCM 8391</strain>
    </source>
</reference>
<evidence type="ECO:0008006" key="4">
    <source>
        <dbReference type="Google" id="ProtNLM"/>
    </source>
</evidence>
<organism evidence="2 3">
    <name type="scientific">Pseudonocardia hispaniensis</name>
    <dbReference type="NCBI Taxonomy" id="904933"/>
    <lineage>
        <taxon>Bacteria</taxon>
        <taxon>Bacillati</taxon>
        <taxon>Actinomycetota</taxon>
        <taxon>Actinomycetes</taxon>
        <taxon>Pseudonocardiales</taxon>
        <taxon>Pseudonocardiaceae</taxon>
        <taxon>Pseudonocardia</taxon>
    </lineage>
</organism>
<dbReference type="RefSeq" id="WP_379583489.1">
    <property type="nucleotide sequence ID" value="NZ_JBHSQW010000011.1"/>
</dbReference>
<keyword evidence="1" id="KW-1133">Transmembrane helix</keyword>
<feature type="transmembrane region" description="Helical" evidence="1">
    <location>
        <begin position="30"/>
        <end position="51"/>
    </location>
</feature>
<protein>
    <recommendedName>
        <fullName evidence="4">DUF4129 domain-containing protein</fullName>
    </recommendedName>
</protein>
<comment type="caution">
    <text evidence="2">The sequence shown here is derived from an EMBL/GenBank/DDBJ whole genome shotgun (WGS) entry which is preliminary data.</text>
</comment>
<keyword evidence="3" id="KW-1185">Reference proteome</keyword>